<evidence type="ECO:0000313" key="3">
    <source>
        <dbReference type="Proteomes" id="UP001218218"/>
    </source>
</evidence>
<keyword evidence="3" id="KW-1185">Reference proteome</keyword>
<feature type="non-terminal residue" evidence="2">
    <location>
        <position position="1"/>
    </location>
</feature>
<feature type="non-terminal residue" evidence="2">
    <location>
        <position position="59"/>
    </location>
</feature>
<proteinExistence type="predicted"/>
<name>A0AAD6ZDB3_9AGAR</name>
<feature type="domain" description="Glycoside hydrolase 35 catalytic" evidence="1">
    <location>
        <begin position="15"/>
        <end position="57"/>
    </location>
</feature>
<dbReference type="Proteomes" id="UP001218218">
    <property type="component" value="Unassembled WGS sequence"/>
</dbReference>
<gene>
    <name evidence="2" type="ORF">DFH08DRAFT_664055</name>
</gene>
<dbReference type="AlphaFoldDB" id="A0AAD6ZDB3"/>
<organism evidence="2 3">
    <name type="scientific">Mycena albidolilacea</name>
    <dbReference type="NCBI Taxonomy" id="1033008"/>
    <lineage>
        <taxon>Eukaryota</taxon>
        <taxon>Fungi</taxon>
        <taxon>Dikarya</taxon>
        <taxon>Basidiomycota</taxon>
        <taxon>Agaricomycotina</taxon>
        <taxon>Agaricomycetes</taxon>
        <taxon>Agaricomycetidae</taxon>
        <taxon>Agaricales</taxon>
        <taxon>Marasmiineae</taxon>
        <taxon>Mycenaceae</taxon>
        <taxon>Mycena</taxon>
    </lineage>
</organism>
<reference evidence="2" key="1">
    <citation type="submission" date="2023-03" db="EMBL/GenBank/DDBJ databases">
        <title>Massive genome expansion in bonnet fungi (Mycena s.s.) driven by repeated elements and novel gene families across ecological guilds.</title>
        <authorList>
            <consortium name="Lawrence Berkeley National Laboratory"/>
            <person name="Harder C.B."/>
            <person name="Miyauchi S."/>
            <person name="Viragh M."/>
            <person name="Kuo A."/>
            <person name="Thoen E."/>
            <person name="Andreopoulos B."/>
            <person name="Lu D."/>
            <person name="Skrede I."/>
            <person name="Drula E."/>
            <person name="Henrissat B."/>
            <person name="Morin E."/>
            <person name="Kohler A."/>
            <person name="Barry K."/>
            <person name="LaButti K."/>
            <person name="Morin E."/>
            <person name="Salamov A."/>
            <person name="Lipzen A."/>
            <person name="Mereny Z."/>
            <person name="Hegedus B."/>
            <person name="Baldrian P."/>
            <person name="Stursova M."/>
            <person name="Weitz H."/>
            <person name="Taylor A."/>
            <person name="Grigoriev I.V."/>
            <person name="Nagy L.G."/>
            <person name="Martin F."/>
            <person name="Kauserud H."/>
        </authorList>
    </citation>
    <scope>NUCLEOTIDE SEQUENCE</scope>
    <source>
        <strain evidence="2">CBHHK002</strain>
    </source>
</reference>
<evidence type="ECO:0000313" key="2">
    <source>
        <dbReference type="EMBL" id="KAJ7318319.1"/>
    </source>
</evidence>
<evidence type="ECO:0000259" key="1">
    <source>
        <dbReference type="Pfam" id="PF01301"/>
    </source>
</evidence>
<dbReference type="Gene3D" id="3.20.20.80">
    <property type="entry name" value="Glycosidases"/>
    <property type="match status" value="1"/>
</dbReference>
<dbReference type="InterPro" id="IPR017853">
    <property type="entry name" value="GH"/>
</dbReference>
<dbReference type="InterPro" id="IPR031330">
    <property type="entry name" value="Gly_Hdrlase_35_cat"/>
</dbReference>
<sequence length="59" mass="6731">NDTGLTTTISWDPHSLFIQGQWTFILSAEFHPWRLPGDPSIWADVLEKIKANGFNTVFI</sequence>
<dbReference type="Pfam" id="PF01301">
    <property type="entry name" value="Glyco_hydro_35"/>
    <property type="match status" value="1"/>
</dbReference>
<comment type="caution">
    <text evidence="2">The sequence shown here is derived from an EMBL/GenBank/DDBJ whole genome shotgun (WGS) entry which is preliminary data.</text>
</comment>
<dbReference type="SUPFAM" id="SSF51445">
    <property type="entry name" value="(Trans)glycosidases"/>
    <property type="match status" value="1"/>
</dbReference>
<accession>A0AAD6ZDB3</accession>
<protein>
    <recommendedName>
        <fullName evidence="1">Glycoside hydrolase 35 catalytic domain-containing protein</fullName>
    </recommendedName>
</protein>
<dbReference type="EMBL" id="JARIHO010000058">
    <property type="protein sequence ID" value="KAJ7318319.1"/>
    <property type="molecule type" value="Genomic_DNA"/>
</dbReference>